<keyword evidence="6" id="KW-1185">Reference proteome</keyword>
<evidence type="ECO:0000256" key="4">
    <source>
        <dbReference type="RuleBase" id="RU003684"/>
    </source>
</evidence>
<evidence type="ECO:0000313" key="5">
    <source>
        <dbReference type="EMBL" id="MFK4444213.1"/>
    </source>
</evidence>
<sequence>MALNPPIGEVQLQKVKQAFDKTLNKSDERAARQERRREAILHGDIPTFMEVDAARNVEQLCNADAVVLGFPFEGPTSISPSRAAPPSVSRPKAGSVYWRMGADVSPDHIREYSIFYSKHHNGGYHPEIDRDLVLHDALRIVDYGNCTYDPVDTMNTIREGIQRVGEIVDAGAIPFVLGGDHTTPYPVAKAILDRRTDPVGLVVFDAHVDFSYTPGEYWASNQWAQLMLETGKIDPKNISIIGIRSSRNAFAELKLAESLGVKVYTSTDVKQLGMNAVIAEAIKKANNGTNGIYVSVDIDCMEPAQVPSQKAQEIWGLSIDEMFAALRALSRENFIGFDICEHSPMYDVNGQGAQFCARAVVEMMGGLALSKRKSR</sequence>
<dbReference type="Gene3D" id="3.40.800.10">
    <property type="entry name" value="Ureohydrolase domain"/>
    <property type="match status" value="1"/>
</dbReference>
<dbReference type="PANTHER" id="PTHR11358:SF26">
    <property type="entry name" value="GUANIDINO ACID HYDROLASE, MITOCHONDRIAL"/>
    <property type="match status" value="1"/>
</dbReference>
<reference evidence="5 6" key="1">
    <citation type="submission" date="2024-11" db="EMBL/GenBank/DDBJ databases">
        <title>Using genomics to understand microbial adaptation to soil warming.</title>
        <authorList>
            <person name="Deangelis K.M. PhD."/>
        </authorList>
    </citation>
    <scope>NUCLEOTIDE SEQUENCE [LARGE SCALE GENOMIC DNA]</scope>
    <source>
        <strain evidence="5 6">GAS97</strain>
    </source>
</reference>
<dbReference type="InterPro" id="IPR023696">
    <property type="entry name" value="Ureohydrolase_dom_sf"/>
</dbReference>
<dbReference type="PROSITE" id="PS01053">
    <property type="entry name" value="ARGINASE_1"/>
    <property type="match status" value="1"/>
</dbReference>
<dbReference type="InterPro" id="IPR020855">
    <property type="entry name" value="Ureohydrolase_Mn_BS"/>
</dbReference>
<gene>
    <name evidence="5" type="ORF">ABH943_004235</name>
</gene>
<name>A0ABW8MKL0_9BURK</name>
<dbReference type="Proteomes" id="UP001620514">
    <property type="component" value="Unassembled WGS sequence"/>
</dbReference>
<evidence type="ECO:0000313" key="6">
    <source>
        <dbReference type="Proteomes" id="UP001620514"/>
    </source>
</evidence>
<organism evidence="5 6">
    <name type="scientific">Caballeronia udeis</name>
    <dbReference type="NCBI Taxonomy" id="1232866"/>
    <lineage>
        <taxon>Bacteria</taxon>
        <taxon>Pseudomonadati</taxon>
        <taxon>Pseudomonadota</taxon>
        <taxon>Betaproteobacteria</taxon>
        <taxon>Burkholderiales</taxon>
        <taxon>Burkholderiaceae</taxon>
        <taxon>Caballeronia</taxon>
    </lineage>
</organism>
<keyword evidence="2" id="KW-0479">Metal-binding</keyword>
<dbReference type="InterPro" id="IPR006035">
    <property type="entry name" value="Ureohydrolase"/>
</dbReference>
<dbReference type="Pfam" id="PF00491">
    <property type="entry name" value="Arginase"/>
    <property type="match status" value="1"/>
</dbReference>
<dbReference type="RefSeq" id="WP_404609243.1">
    <property type="nucleotide sequence ID" value="NZ_JBIYDN010000013.1"/>
</dbReference>
<comment type="similarity">
    <text evidence="1">Belongs to the arginase family. Agmatinase subfamily.</text>
</comment>
<evidence type="ECO:0000256" key="2">
    <source>
        <dbReference type="ARBA" id="ARBA00022723"/>
    </source>
</evidence>
<accession>A0ABW8MKL0</accession>
<protein>
    <submittedName>
        <fullName evidence="5">Arginase family enzyme</fullName>
    </submittedName>
</protein>
<evidence type="ECO:0000256" key="1">
    <source>
        <dbReference type="ARBA" id="ARBA00009227"/>
    </source>
</evidence>
<dbReference type="EMBL" id="JBIYDN010000013">
    <property type="protein sequence ID" value="MFK4444213.1"/>
    <property type="molecule type" value="Genomic_DNA"/>
</dbReference>
<dbReference type="PROSITE" id="PS51409">
    <property type="entry name" value="ARGINASE_2"/>
    <property type="match status" value="1"/>
</dbReference>
<keyword evidence="3 4" id="KW-0378">Hydrolase</keyword>
<comment type="caution">
    <text evidence="5">The sequence shown here is derived from an EMBL/GenBank/DDBJ whole genome shotgun (WGS) entry which is preliminary data.</text>
</comment>
<evidence type="ECO:0000256" key="3">
    <source>
        <dbReference type="ARBA" id="ARBA00022801"/>
    </source>
</evidence>
<dbReference type="PANTHER" id="PTHR11358">
    <property type="entry name" value="ARGINASE/AGMATINASE"/>
    <property type="match status" value="1"/>
</dbReference>
<proteinExistence type="inferred from homology"/>
<dbReference type="SUPFAM" id="SSF52768">
    <property type="entry name" value="Arginase/deacetylase"/>
    <property type="match status" value="1"/>
</dbReference>